<evidence type="ECO:0000256" key="1">
    <source>
        <dbReference type="SAM" id="MobiDB-lite"/>
    </source>
</evidence>
<feature type="compositionally biased region" description="Basic residues" evidence="1">
    <location>
        <begin position="1018"/>
        <end position="1038"/>
    </location>
</feature>
<feature type="compositionally biased region" description="Low complexity" evidence="1">
    <location>
        <begin position="756"/>
        <end position="773"/>
    </location>
</feature>
<feature type="compositionally biased region" description="Basic and acidic residues" evidence="1">
    <location>
        <begin position="679"/>
        <end position="688"/>
    </location>
</feature>
<evidence type="ECO:0000313" key="2">
    <source>
        <dbReference type="EMBL" id="TGZ68523.1"/>
    </source>
</evidence>
<gene>
    <name evidence="2" type="ORF">CRM22_004207</name>
</gene>
<feature type="compositionally biased region" description="Basic and acidic residues" evidence="1">
    <location>
        <begin position="716"/>
        <end position="727"/>
    </location>
</feature>
<feature type="region of interest" description="Disordered" evidence="1">
    <location>
        <begin position="833"/>
        <end position="854"/>
    </location>
</feature>
<accession>A0A4S2LXB6</accession>
<dbReference type="EMBL" id="SJOL01006361">
    <property type="protein sequence ID" value="TGZ68523.1"/>
    <property type="molecule type" value="Genomic_DNA"/>
</dbReference>
<keyword evidence="3" id="KW-1185">Reference proteome</keyword>
<dbReference type="OrthoDB" id="6257969at2759"/>
<organism evidence="2 3">
    <name type="scientific">Opisthorchis felineus</name>
    <dbReference type="NCBI Taxonomy" id="147828"/>
    <lineage>
        <taxon>Eukaryota</taxon>
        <taxon>Metazoa</taxon>
        <taxon>Spiralia</taxon>
        <taxon>Lophotrochozoa</taxon>
        <taxon>Platyhelminthes</taxon>
        <taxon>Trematoda</taxon>
        <taxon>Digenea</taxon>
        <taxon>Opisthorchiida</taxon>
        <taxon>Opisthorchiata</taxon>
        <taxon>Opisthorchiidae</taxon>
        <taxon>Opisthorchis</taxon>
    </lineage>
</organism>
<sequence length="1521" mass="171386">METVGRRINCIPHYTRTYSKSWRACETGRTQITLSCRPPLARGAVGDIFEGFRHMDQYTGSQCSFYEYPGSHSEDVSNNDTTCRPTFVNPMRLNQATITINDCAKFIAMLTTETKQNYSSEIVSKIVYTQQPLSRGIRWAAVENCSPVATDKWKKNCITEDYGGEDCPMHYYVCAVNLAGAEERWDGDGDWQRSVFLSATGVVEVERNFISPIAFSEPEIQIHQNIVFLRKEENPEMITASSMTYNSNNRSFGKDCGLTLGPVNLKANQAIMTEFASKLPEPRTCHLMASKLPSPHTRSGRIFAFISSSNTKRMKFQIAFVPVRCYVNLRSQAVERMEEHLSGSLKITPIISLSRSVASCSKFSTRLLKVNCLLYTPTNLRGILGSQLLADYFKPPEREYAMVGRYSPRSNYLVAGRARRPEIALSCKIIRKTAENMLSQIYNWAESTKKNSRTQGSSTPYMDRFATSQYSSSTTNGFVVPYTVQKWISNTSSRSEASHLIQGSYCTVELDTYQMDRIGGMDLPFTERHTLNTADREDTLLHDSYVTLSNDRFLCKNLLTNQREPFKSLALPITYEQRNEIRSAPTSIKSQDQVYLRPSPPTLQGNKLCRSKSRVRSQQNGKQSEAVQSEGWHFRDQGKLKEHPKHHSHELLCNPTDMLLSTEDEVSESRSERRSKHCVPAEREKDGNSTEQVQRFGDSSDVCSKTVSLYNEGQDESEKRALRRETKWSAADSRARKKLTHDSKGRESHFKKANRRPSTSRSSSCSDASSPSFRKPRKKDRGERSQSYTRRSVKSLLRQYERLTKQLVQTNKSIVEACGRKKLRFGQVMNEYLSSTSESSTSTTQKNSPEKEVTNPTKAILKRLDKLCSTVLDVSRKNNRTAEPAVLTETPWEATKQADQLKSLFARPTLNPNLLSAGNEMQTPLDSSQSIPFGKYQLPQSQHQLQGYGNQPPGYQVAAGIMPPNDLYENQWVEPEKIVPVRNGIPAQRYHSTIPWSHRATELPLPDDTSQDDTDSHRRAKSRKRLKKKFREKSRSRRAAYSPQEDFPSECKAHVNGHQHPCASYYGSQLPVFPNNAIHTGCCLFGHHVNPVHIHSQQNMHRIQSVGSPPPCHAHHLKCTGHLQVVQMPSSSSISSRTASYSAPSYSIPHPEPCKHAYQPNLSSHAHAVSQRTTSSCCVGLQSKMLERPPNLSAQAPRTSFNRHIEPGVHVKPTSEQRSLFSGEASIPHSTYYQQPSGSYGQLINGYWDGTSSVNTAGAPTAQQSYSISESSQLPAGFCGSGLPRSPILQNTQSGKTDDKFVHQELPVSSSQLTGNVHGSVPKILQQQDRQSHLFPKQPGEPNTIMSFDGVDEKGLPEKGNDLEQAQKQSLSTNETLPIRDRVDDRTLENIRINDYENGSLGHPRTHIINQNTSHVMSSHASDQQISPPLMRSVIAMRANLASDPTTPEDWQQVEARFDKLQREKTRIEGRLCRTPLNGRENAEKKRLTEYLVKLDAEISALKLLLLRRFNEVRKRNIKKG</sequence>
<feature type="compositionally biased region" description="Basic and acidic residues" evidence="1">
    <location>
        <begin position="740"/>
        <end position="750"/>
    </location>
</feature>
<reference evidence="2 3" key="1">
    <citation type="journal article" date="2019" name="BMC Genomics">
        <title>New insights from Opisthorchis felineus genome: update on genomics of the epidemiologically important liver flukes.</title>
        <authorList>
            <person name="Ershov N.I."/>
            <person name="Mordvinov V.A."/>
            <person name="Prokhortchouk E.B."/>
            <person name="Pakharukova M.Y."/>
            <person name="Gunbin K.V."/>
            <person name="Ustyantsev K."/>
            <person name="Genaev M.A."/>
            <person name="Blinov A.G."/>
            <person name="Mazur A."/>
            <person name="Boulygina E."/>
            <person name="Tsygankova S."/>
            <person name="Khrameeva E."/>
            <person name="Chekanov N."/>
            <person name="Fan G."/>
            <person name="Xiao A."/>
            <person name="Zhang H."/>
            <person name="Xu X."/>
            <person name="Yang H."/>
            <person name="Solovyev V."/>
            <person name="Lee S.M."/>
            <person name="Liu X."/>
            <person name="Afonnikov D.A."/>
            <person name="Skryabin K.G."/>
        </authorList>
    </citation>
    <scope>NUCLEOTIDE SEQUENCE [LARGE SCALE GENOMIC DNA]</scope>
    <source>
        <strain evidence="2">AK-0245</strain>
        <tissue evidence="2">Whole organism</tissue>
    </source>
</reference>
<feature type="compositionally biased region" description="Polar residues" evidence="1">
    <location>
        <begin position="701"/>
        <end position="711"/>
    </location>
</feature>
<feature type="region of interest" description="Disordered" evidence="1">
    <location>
        <begin position="1000"/>
        <end position="1048"/>
    </location>
</feature>
<feature type="compositionally biased region" description="Low complexity" evidence="1">
    <location>
        <begin position="834"/>
        <end position="844"/>
    </location>
</feature>
<dbReference type="Proteomes" id="UP000308267">
    <property type="component" value="Unassembled WGS sequence"/>
</dbReference>
<feature type="compositionally biased region" description="Basic and acidic residues" evidence="1">
    <location>
        <begin position="632"/>
        <end position="641"/>
    </location>
</feature>
<comment type="caution">
    <text evidence="2">The sequence shown here is derived from an EMBL/GenBank/DDBJ whole genome shotgun (WGS) entry which is preliminary data.</text>
</comment>
<feature type="compositionally biased region" description="Polar residues" evidence="1">
    <location>
        <begin position="616"/>
        <end position="627"/>
    </location>
</feature>
<protein>
    <submittedName>
        <fullName evidence="2">Uncharacterized protein</fullName>
    </submittedName>
</protein>
<proteinExistence type="predicted"/>
<feature type="region of interest" description="Disordered" evidence="1">
    <location>
        <begin position="582"/>
        <end position="793"/>
    </location>
</feature>
<name>A0A4S2LXB6_OPIFE</name>
<feature type="compositionally biased region" description="Polar residues" evidence="1">
    <location>
        <begin position="584"/>
        <end position="593"/>
    </location>
</feature>
<evidence type="ECO:0000313" key="3">
    <source>
        <dbReference type="Proteomes" id="UP000308267"/>
    </source>
</evidence>